<dbReference type="SMART" id="SM00852">
    <property type="entry name" value="MoCF_biosynth"/>
    <property type="match status" value="1"/>
</dbReference>
<keyword evidence="6" id="KW-1185">Reference proteome</keyword>
<organism evidence="5 6">
    <name type="scientific">Corynebacterium kalidii</name>
    <dbReference type="NCBI Taxonomy" id="2931982"/>
    <lineage>
        <taxon>Bacteria</taxon>
        <taxon>Bacillati</taxon>
        <taxon>Actinomycetota</taxon>
        <taxon>Actinomycetes</taxon>
        <taxon>Mycobacteriales</taxon>
        <taxon>Corynebacteriaceae</taxon>
        <taxon>Corynebacterium</taxon>
    </lineage>
</organism>
<dbReference type="InterPro" id="IPR001453">
    <property type="entry name" value="MoaB/Mog_dom"/>
</dbReference>
<evidence type="ECO:0000256" key="1">
    <source>
        <dbReference type="ARBA" id="ARBA00005046"/>
    </source>
</evidence>
<comment type="pathway">
    <text evidence="1">Cofactor biosynthesis; molybdopterin biosynthesis.</text>
</comment>
<evidence type="ECO:0000313" key="5">
    <source>
        <dbReference type="EMBL" id="MCJ7858090.1"/>
    </source>
</evidence>
<dbReference type="InterPro" id="IPR051920">
    <property type="entry name" value="MPT_Adenylyltrnsfr/MoaC-Rel"/>
</dbReference>
<evidence type="ECO:0000259" key="4">
    <source>
        <dbReference type="SMART" id="SM00852"/>
    </source>
</evidence>
<keyword evidence="2" id="KW-0501">Molybdenum cofactor biosynthesis</keyword>
<dbReference type="Pfam" id="PF00994">
    <property type="entry name" value="MoCF_biosynth"/>
    <property type="match status" value="1"/>
</dbReference>
<dbReference type="RefSeq" id="WP_244803797.1">
    <property type="nucleotide sequence ID" value="NZ_JALIEA010000011.1"/>
</dbReference>
<dbReference type="Proteomes" id="UP001139207">
    <property type="component" value="Unassembled WGS sequence"/>
</dbReference>
<dbReference type="InterPro" id="IPR036425">
    <property type="entry name" value="MoaB/Mog-like_dom_sf"/>
</dbReference>
<accession>A0A9X2B1W5</accession>
<name>A0A9X2B1W5_9CORY</name>
<sequence>MTLHTATGAEVPEEFTTMSHDPNVDTDPTAGDIQDPSGLITVPGIDDFARVEKESIERLDAEITEPGDDVFRSLDIQENGREDGNPRHSLLHALVVIVTDHPDAADQSGELVAELLAEEDYMVDAVLTVDTRKSSVRQALETAVVGGADLVITVGGTGVSPRDKTPEATKAVLDKRIQGLSQALRASALACNAVDGGLSRGVAGVSGSTVVVNLAASRAAIRDGMATLFPLVRHVIADISRA</sequence>
<reference evidence="5" key="1">
    <citation type="submission" date="2022-04" db="EMBL/GenBank/DDBJ databases">
        <title>Corynebacterium kalidii LD5P10.</title>
        <authorList>
            <person name="Sun J.Q."/>
        </authorList>
    </citation>
    <scope>NUCLEOTIDE SEQUENCE</scope>
    <source>
        <strain evidence="5">LD5P10</strain>
    </source>
</reference>
<evidence type="ECO:0000256" key="2">
    <source>
        <dbReference type="ARBA" id="ARBA00023150"/>
    </source>
</evidence>
<dbReference type="PANTHER" id="PTHR43764:SF1">
    <property type="entry name" value="MOLYBDOPTERIN MOLYBDOTRANSFERASE"/>
    <property type="match status" value="1"/>
</dbReference>
<feature type="region of interest" description="Disordered" evidence="3">
    <location>
        <begin position="1"/>
        <end position="35"/>
    </location>
</feature>
<dbReference type="PANTHER" id="PTHR43764">
    <property type="entry name" value="MOLYBDENUM COFACTOR BIOSYNTHESIS"/>
    <property type="match status" value="1"/>
</dbReference>
<proteinExistence type="predicted"/>
<protein>
    <submittedName>
        <fullName evidence="5">Molybdopterin-binding protein</fullName>
    </submittedName>
</protein>
<dbReference type="Gene3D" id="3.40.980.10">
    <property type="entry name" value="MoaB/Mog-like domain"/>
    <property type="match status" value="1"/>
</dbReference>
<dbReference type="GO" id="GO:0006777">
    <property type="term" value="P:Mo-molybdopterin cofactor biosynthetic process"/>
    <property type="evidence" value="ECO:0007669"/>
    <property type="project" value="UniProtKB-KW"/>
</dbReference>
<dbReference type="EMBL" id="JALIEA010000011">
    <property type="protein sequence ID" value="MCJ7858090.1"/>
    <property type="molecule type" value="Genomic_DNA"/>
</dbReference>
<feature type="domain" description="MoaB/Mog" evidence="4">
    <location>
        <begin position="94"/>
        <end position="235"/>
    </location>
</feature>
<evidence type="ECO:0000313" key="6">
    <source>
        <dbReference type="Proteomes" id="UP001139207"/>
    </source>
</evidence>
<dbReference type="AlphaFoldDB" id="A0A9X2B1W5"/>
<evidence type="ECO:0000256" key="3">
    <source>
        <dbReference type="SAM" id="MobiDB-lite"/>
    </source>
</evidence>
<comment type="caution">
    <text evidence="5">The sequence shown here is derived from an EMBL/GenBank/DDBJ whole genome shotgun (WGS) entry which is preliminary data.</text>
</comment>
<dbReference type="SUPFAM" id="SSF53218">
    <property type="entry name" value="Molybdenum cofactor biosynthesis proteins"/>
    <property type="match status" value="1"/>
</dbReference>
<gene>
    <name evidence="5" type="ORF">MUN33_05070</name>
</gene>